<dbReference type="Proteomes" id="UP000282084">
    <property type="component" value="Unassembled WGS sequence"/>
</dbReference>
<evidence type="ECO:0000256" key="1">
    <source>
        <dbReference type="ARBA" id="ARBA00004651"/>
    </source>
</evidence>
<evidence type="ECO:0000256" key="4">
    <source>
        <dbReference type="ARBA" id="ARBA00022989"/>
    </source>
</evidence>
<organism evidence="9 10">
    <name type="scientific">Saccharothrix australiensis</name>
    <dbReference type="NCBI Taxonomy" id="2072"/>
    <lineage>
        <taxon>Bacteria</taxon>
        <taxon>Bacillati</taxon>
        <taxon>Actinomycetota</taxon>
        <taxon>Actinomycetes</taxon>
        <taxon>Pseudonocardiales</taxon>
        <taxon>Pseudonocardiaceae</taxon>
        <taxon>Saccharothrix</taxon>
    </lineage>
</organism>
<evidence type="ECO:0000313" key="10">
    <source>
        <dbReference type="Proteomes" id="UP000282084"/>
    </source>
</evidence>
<accession>A0A495VVZ6</accession>
<feature type="compositionally biased region" description="Low complexity" evidence="6">
    <location>
        <begin position="10"/>
        <end position="25"/>
    </location>
</feature>
<feature type="region of interest" description="Disordered" evidence="6">
    <location>
        <begin position="1"/>
        <end position="180"/>
    </location>
</feature>
<gene>
    <name evidence="9" type="ORF">C8E97_1073</name>
</gene>
<name>A0A495VVZ6_9PSEU</name>
<dbReference type="AlphaFoldDB" id="A0A495VVZ6"/>
<evidence type="ECO:0000256" key="2">
    <source>
        <dbReference type="ARBA" id="ARBA00022475"/>
    </source>
</evidence>
<feature type="domain" description="RDD" evidence="8">
    <location>
        <begin position="193"/>
        <end position="318"/>
    </location>
</feature>
<proteinExistence type="predicted"/>
<feature type="compositionally biased region" description="Low complexity" evidence="6">
    <location>
        <begin position="336"/>
        <end position="379"/>
    </location>
</feature>
<dbReference type="PANTHER" id="PTHR36115:SF6">
    <property type="entry name" value="PROLINE-RICH ANTIGEN HOMOLOG"/>
    <property type="match status" value="1"/>
</dbReference>
<dbReference type="EMBL" id="RBXO01000001">
    <property type="protein sequence ID" value="RKT52555.1"/>
    <property type="molecule type" value="Genomic_DNA"/>
</dbReference>
<evidence type="ECO:0000313" key="9">
    <source>
        <dbReference type="EMBL" id="RKT52555.1"/>
    </source>
</evidence>
<feature type="transmembrane region" description="Helical" evidence="7">
    <location>
        <begin position="230"/>
        <end position="253"/>
    </location>
</feature>
<protein>
    <submittedName>
        <fullName evidence="9">Putative RDD family membrane protein YckC</fullName>
    </submittedName>
</protein>
<keyword evidence="3 7" id="KW-0812">Transmembrane</keyword>
<dbReference type="RefSeq" id="WP_211346916.1">
    <property type="nucleotide sequence ID" value="NZ_RBXO01000001.1"/>
</dbReference>
<sequence>MNAPQPPENQQFGGQYQQEQGQGAQPPNADATQVVPSGGQAPAFPPPEATQVVPSGQPQAANPDATQVVPPSATQQQTQAYGQQPPSGGFPAQQQPQSGGFPGQPQVGGYPGQQPPAYGQPQQPGQYGQPPQPPAYGQQPQANPYAQAPQQPYGQPQANPYAQSNPYGQPAQQGWGGQPGYGRPAFAAPAGGYAEWGSRAMGALIDYVAPGVIVGILVLIGTLAGDPTLALVLSGVGYLALLGWLIYNAWYLAGTTGQSYGKKMAKVKLIKEETGQPIGFGNAFVRHLCHTVDSLPCWVGWFAPLWDAKKQTWADKILGTVVVNAPDTGAPGGYPGQQPNPYAQQPQPGYGQPQSNPYGQPQSTPYGQPQQPQNPYGQPQQPPQQPPQW</sequence>
<evidence type="ECO:0000256" key="5">
    <source>
        <dbReference type="ARBA" id="ARBA00023136"/>
    </source>
</evidence>
<keyword evidence="4 7" id="KW-1133">Transmembrane helix</keyword>
<keyword evidence="5 7" id="KW-0472">Membrane</keyword>
<keyword evidence="10" id="KW-1185">Reference proteome</keyword>
<dbReference type="InterPro" id="IPR051791">
    <property type="entry name" value="Pra-immunoreactive"/>
</dbReference>
<keyword evidence="2" id="KW-1003">Cell membrane</keyword>
<evidence type="ECO:0000256" key="7">
    <source>
        <dbReference type="SAM" id="Phobius"/>
    </source>
</evidence>
<feature type="compositionally biased region" description="Pro residues" evidence="6">
    <location>
        <begin position="380"/>
        <end position="389"/>
    </location>
</feature>
<dbReference type="PANTHER" id="PTHR36115">
    <property type="entry name" value="PROLINE-RICH ANTIGEN HOMOLOG-RELATED"/>
    <property type="match status" value="1"/>
</dbReference>
<dbReference type="GO" id="GO:0005886">
    <property type="term" value="C:plasma membrane"/>
    <property type="evidence" value="ECO:0007669"/>
    <property type="project" value="UniProtKB-SubCell"/>
</dbReference>
<comment type="subcellular location">
    <subcellularLocation>
        <location evidence="1">Cell membrane</location>
        <topology evidence="1">Multi-pass membrane protein</topology>
    </subcellularLocation>
</comment>
<feature type="region of interest" description="Disordered" evidence="6">
    <location>
        <begin position="328"/>
        <end position="389"/>
    </location>
</feature>
<comment type="caution">
    <text evidence="9">The sequence shown here is derived from an EMBL/GenBank/DDBJ whole genome shotgun (WGS) entry which is preliminary data.</text>
</comment>
<feature type="transmembrane region" description="Helical" evidence="7">
    <location>
        <begin position="204"/>
        <end position="224"/>
    </location>
</feature>
<evidence type="ECO:0000256" key="3">
    <source>
        <dbReference type="ARBA" id="ARBA00022692"/>
    </source>
</evidence>
<reference evidence="9 10" key="1">
    <citation type="submission" date="2018-10" db="EMBL/GenBank/DDBJ databases">
        <title>Sequencing the genomes of 1000 actinobacteria strains.</title>
        <authorList>
            <person name="Klenk H.-P."/>
        </authorList>
    </citation>
    <scope>NUCLEOTIDE SEQUENCE [LARGE SCALE GENOMIC DNA]</scope>
    <source>
        <strain evidence="9 10">DSM 43800</strain>
    </source>
</reference>
<evidence type="ECO:0000256" key="6">
    <source>
        <dbReference type="SAM" id="MobiDB-lite"/>
    </source>
</evidence>
<evidence type="ECO:0000259" key="8">
    <source>
        <dbReference type="Pfam" id="PF06271"/>
    </source>
</evidence>
<dbReference type="InterPro" id="IPR010432">
    <property type="entry name" value="RDD"/>
</dbReference>
<feature type="compositionally biased region" description="Low complexity" evidence="6">
    <location>
        <begin position="115"/>
        <end position="173"/>
    </location>
</feature>
<dbReference type="Pfam" id="PF06271">
    <property type="entry name" value="RDD"/>
    <property type="match status" value="1"/>
</dbReference>
<feature type="compositionally biased region" description="Low complexity" evidence="6">
    <location>
        <begin position="73"/>
        <end position="108"/>
    </location>
</feature>